<evidence type="ECO:0000313" key="2">
    <source>
        <dbReference type="EMBL" id="KPP75071.1"/>
    </source>
</evidence>
<sequence length="156" mass="16396">MQGSWQEISVAEPVIQGLVLPLPSRSASRCLSEAPGVPGETLIARVPSFLLGPISDGVSSVPPVTPERATLEQNTRPAKKGNLQSRCLSAVVLQMTNQPGIEKYADEHLVQPSGAERDTSSTATISVPPPNLHCPPTVWRGERGAYGGGRVVAPSP</sequence>
<feature type="compositionally biased region" description="Basic and acidic residues" evidence="1">
    <location>
        <begin position="110"/>
        <end position="119"/>
    </location>
</feature>
<dbReference type="EMBL" id="JARO02001561">
    <property type="protein sequence ID" value="KPP75071.1"/>
    <property type="molecule type" value="Genomic_DNA"/>
</dbReference>
<gene>
    <name evidence="2" type="ORF">Z043_105707</name>
</gene>
<protein>
    <submittedName>
        <fullName evidence="2">Uncharacterized protein</fullName>
    </submittedName>
</protein>
<comment type="caution">
    <text evidence="2">The sequence shown here is derived from an EMBL/GenBank/DDBJ whole genome shotgun (WGS) entry which is preliminary data.</text>
</comment>
<name>A0A0P7UY16_SCLFO</name>
<organism evidence="2 3">
    <name type="scientific">Scleropages formosus</name>
    <name type="common">Asian bonytongue</name>
    <name type="synonym">Osteoglossum formosum</name>
    <dbReference type="NCBI Taxonomy" id="113540"/>
    <lineage>
        <taxon>Eukaryota</taxon>
        <taxon>Metazoa</taxon>
        <taxon>Chordata</taxon>
        <taxon>Craniata</taxon>
        <taxon>Vertebrata</taxon>
        <taxon>Euteleostomi</taxon>
        <taxon>Actinopterygii</taxon>
        <taxon>Neopterygii</taxon>
        <taxon>Teleostei</taxon>
        <taxon>Osteoglossocephala</taxon>
        <taxon>Osteoglossomorpha</taxon>
        <taxon>Osteoglossiformes</taxon>
        <taxon>Osteoglossidae</taxon>
        <taxon>Scleropages</taxon>
    </lineage>
</organism>
<feature type="region of interest" description="Disordered" evidence="1">
    <location>
        <begin position="59"/>
        <end position="82"/>
    </location>
</feature>
<proteinExistence type="predicted"/>
<dbReference type="AlphaFoldDB" id="A0A0P7UY16"/>
<dbReference type="Proteomes" id="UP000034805">
    <property type="component" value="Unassembled WGS sequence"/>
</dbReference>
<reference evidence="2 3" key="1">
    <citation type="submission" date="2015-08" db="EMBL/GenBank/DDBJ databases">
        <title>The genome of the Asian arowana (Scleropages formosus).</title>
        <authorList>
            <person name="Tan M.H."/>
            <person name="Gan H.M."/>
            <person name="Croft L.J."/>
            <person name="Austin C.M."/>
        </authorList>
    </citation>
    <scope>NUCLEOTIDE SEQUENCE [LARGE SCALE GENOMIC DNA]</scope>
    <source>
        <strain evidence="2">Aro1</strain>
    </source>
</reference>
<evidence type="ECO:0000313" key="3">
    <source>
        <dbReference type="Proteomes" id="UP000034805"/>
    </source>
</evidence>
<feature type="region of interest" description="Disordered" evidence="1">
    <location>
        <begin position="110"/>
        <end position="156"/>
    </location>
</feature>
<accession>A0A0P7UY16</accession>
<feature type="compositionally biased region" description="Polar residues" evidence="1">
    <location>
        <begin position="71"/>
        <end position="82"/>
    </location>
</feature>
<evidence type="ECO:0000256" key="1">
    <source>
        <dbReference type="SAM" id="MobiDB-lite"/>
    </source>
</evidence>